<evidence type="ECO:0000256" key="3">
    <source>
        <dbReference type="ARBA" id="ARBA00008741"/>
    </source>
</evidence>
<comment type="similarity">
    <text evidence="3 12">Belongs to the CcmD/CycX/HelD family.</text>
</comment>
<dbReference type="GO" id="GO:0017004">
    <property type="term" value="P:cytochrome complex assembly"/>
    <property type="evidence" value="ECO:0007669"/>
    <property type="project" value="UniProtKB-KW"/>
</dbReference>
<evidence type="ECO:0000256" key="4">
    <source>
        <dbReference type="ARBA" id="ARBA00016461"/>
    </source>
</evidence>
<evidence type="ECO:0000256" key="1">
    <source>
        <dbReference type="ARBA" id="ARBA00002442"/>
    </source>
</evidence>
<comment type="function">
    <text evidence="1 12">Required for the export of heme to the periplasm for the biogenesis of c-type cytochromes.</text>
</comment>
<evidence type="ECO:0000256" key="5">
    <source>
        <dbReference type="ARBA" id="ARBA00022448"/>
    </source>
</evidence>
<evidence type="ECO:0000256" key="9">
    <source>
        <dbReference type="ARBA" id="ARBA00022748"/>
    </source>
</evidence>
<evidence type="ECO:0000313" key="13">
    <source>
        <dbReference type="EMBL" id="MYN04470.1"/>
    </source>
</evidence>
<evidence type="ECO:0000256" key="10">
    <source>
        <dbReference type="ARBA" id="ARBA00022989"/>
    </source>
</evidence>
<keyword evidence="10 12" id="KW-1133">Transmembrane helix</keyword>
<evidence type="ECO:0000256" key="6">
    <source>
        <dbReference type="ARBA" id="ARBA00022475"/>
    </source>
</evidence>
<comment type="caution">
    <text evidence="13">The sequence shown here is derived from an EMBL/GenBank/DDBJ whole genome shotgun (WGS) entry which is preliminary data.</text>
</comment>
<evidence type="ECO:0000256" key="12">
    <source>
        <dbReference type="RuleBase" id="RU363101"/>
    </source>
</evidence>
<keyword evidence="5 12" id="KW-0813">Transport</keyword>
<keyword evidence="9 12" id="KW-0201">Cytochrome c-type biogenesis</keyword>
<evidence type="ECO:0000256" key="2">
    <source>
        <dbReference type="ARBA" id="ARBA00004377"/>
    </source>
</evidence>
<dbReference type="RefSeq" id="WP_161027432.1">
    <property type="nucleotide sequence ID" value="NZ_WWCJ01000017.1"/>
</dbReference>
<sequence length="47" mass="5333">MNWTSVQDFLAMGGYAGYVWGSFGVVFATMALEVWALRQREQQAETE</sequence>
<keyword evidence="6 12" id="KW-1003">Cell membrane</keyword>
<dbReference type="Proteomes" id="UP000448575">
    <property type="component" value="Unassembled WGS sequence"/>
</dbReference>
<dbReference type="Pfam" id="PF04995">
    <property type="entry name" value="CcmD"/>
    <property type="match status" value="1"/>
</dbReference>
<protein>
    <recommendedName>
        <fullName evidence="4 12">Heme exporter protein D</fullName>
    </recommendedName>
</protein>
<dbReference type="AlphaFoldDB" id="A0A6N9HLU1"/>
<evidence type="ECO:0000256" key="7">
    <source>
        <dbReference type="ARBA" id="ARBA00022519"/>
    </source>
</evidence>
<keyword evidence="7 12" id="KW-0997">Cell inner membrane</keyword>
<proteinExistence type="inferred from homology"/>
<keyword evidence="8 12" id="KW-0812">Transmembrane</keyword>
<keyword evidence="11 12" id="KW-0472">Membrane</keyword>
<name>A0A6N9HLU1_9BURK</name>
<dbReference type="EMBL" id="WWCJ01000017">
    <property type="protein sequence ID" value="MYN04470.1"/>
    <property type="molecule type" value="Genomic_DNA"/>
</dbReference>
<dbReference type="InterPro" id="IPR007078">
    <property type="entry name" value="Haem_export_protD_CcmD"/>
</dbReference>
<comment type="subcellular location">
    <subcellularLocation>
        <location evidence="2 12">Cell inner membrane</location>
        <topology evidence="2 12">Single-pass membrane protein</topology>
    </subcellularLocation>
</comment>
<keyword evidence="14" id="KW-1185">Reference proteome</keyword>
<dbReference type="NCBIfam" id="TIGR03141">
    <property type="entry name" value="cytochro_ccmD"/>
    <property type="match status" value="1"/>
</dbReference>
<organism evidence="13 14">
    <name type="scientific">Pseudoduganella guangdongensis</name>
    <dbReference type="NCBI Taxonomy" id="2692179"/>
    <lineage>
        <taxon>Bacteria</taxon>
        <taxon>Pseudomonadati</taxon>
        <taxon>Pseudomonadota</taxon>
        <taxon>Betaproteobacteria</taxon>
        <taxon>Burkholderiales</taxon>
        <taxon>Oxalobacteraceae</taxon>
        <taxon>Telluria group</taxon>
        <taxon>Pseudoduganella</taxon>
    </lineage>
</organism>
<accession>A0A6N9HLU1</accession>
<gene>
    <name evidence="13" type="primary">ccmD</name>
    <name evidence="13" type="ORF">GTP41_20470</name>
</gene>
<evidence type="ECO:0000256" key="11">
    <source>
        <dbReference type="ARBA" id="ARBA00023136"/>
    </source>
</evidence>
<feature type="transmembrane region" description="Helical" evidence="12">
    <location>
        <begin position="15"/>
        <end position="37"/>
    </location>
</feature>
<evidence type="ECO:0000256" key="8">
    <source>
        <dbReference type="ARBA" id="ARBA00022692"/>
    </source>
</evidence>
<dbReference type="GO" id="GO:0015886">
    <property type="term" value="P:heme transport"/>
    <property type="evidence" value="ECO:0007669"/>
    <property type="project" value="InterPro"/>
</dbReference>
<dbReference type="GO" id="GO:0005886">
    <property type="term" value="C:plasma membrane"/>
    <property type="evidence" value="ECO:0007669"/>
    <property type="project" value="UniProtKB-SubCell"/>
</dbReference>
<reference evidence="13 14" key="1">
    <citation type="submission" date="2019-12" db="EMBL/GenBank/DDBJ databases">
        <title>Novel species isolated from a subtropical stream in China.</title>
        <authorList>
            <person name="Lu H."/>
        </authorList>
    </citation>
    <scope>NUCLEOTIDE SEQUENCE [LARGE SCALE GENOMIC DNA]</scope>
    <source>
        <strain evidence="13 14">DS3</strain>
    </source>
</reference>
<evidence type="ECO:0000313" key="14">
    <source>
        <dbReference type="Proteomes" id="UP000448575"/>
    </source>
</evidence>